<dbReference type="InParanoid" id="A0A4W6CLZ9"/>
<keyword evidence="3" id="KW-1185">Reference proteome</keyword>
<evidence type="ECO:0000256" key="1">
    <source>
        <dbReference type="SAM" id="MobiDB-lite"/>
    </source>
</evidence>
<sequence>MFLLRRRGKRERREKGEKSFNIGENGADNVSVKRSVHEVKQRRRLPAQCPGCKHLICFRVKGCSSDGLAPVYYSRY</sequence>
<accession>A0A4W6CLZ9</accession>
<evidence type="ECO:0000313" key="2">
    <source>
        <dbReference type="Ensembl" id="ENSLCAP00010013340.1"/>
    </source>
</evidence>
<reference evidence="2" key="3">
    <citation type="submission" date="2025-09" db="UniProtKB">
        <authorList>
            <consortium name="Ensembl"/>
        </authorList>
    </citation>
    <scope>IDENTIFICATION</scope>
</reference>
<feature type="region of interest" description="Disordered" evidence="1">
    <location>
        <begin position="1"/>
        <end position="23"/>
    </location>
</feature>
<dbReference type="AlphaFoldDB" id="A0A4W6CLZ9"/>
<evidence type="ECO:0000313" key="3">
    <source>
        <dbReference type="Proteomes" id="UP000314980"/>
    </source>
</evidence>
<dbReference type="Ensembl" id="ENSLCAT00010013618.1">
    <property type="protein sequence ID" value="ENSLCAP00010013340.1"/>
    <property type="gene ID" value="ENSLCAG00010006325.1"/>
</dbReference>
<reference evidence="3" key="1">
    <citation type="submission" date="2015-09" db="EMBL/GenBank/DDBJ databases">
        <authorList>
            <person name="Sai Rama Sridatta P."/>
        </authorList>
    </citation>
    <scope>NUCLEOTIDE SEQUENCE [LARGE SCALE GENOMIC DNA]</scope>
</reference>
<feature type="compositionally biased region" description="Basic residues" evidence="1">
    <location>
        <begin position="1"/>
        <end position="10"/>
    </location>
</feature>
<proteinExistence type="predicted"/>
<name>A0A4W6CLZ9_LATCA</name>
<organism evidence="2 3">
    <name type="scientific">Lates calcarifer</name>
    <name type="common">Barramundi</name>
    <name type="synonym">Holocentrus calcarifer</name>
    <dbReference type="NCBI Taxonomy" id="8187"/>
    <lineage>
        <taxon>Eukaryota</taxon>
        <taxon>Metazoa</taxon>
        <taxon>Chordata</taxon>
        <taxon>Craniata</taxon>
        <taxon>Vertebrata</taxon>
        <taxon>Euteleostomi</taxon>
        <taxon>Actinopterygii</taxon>
        <taxon>Neopterygii</taxon>
        <taxon>Teleostei</taxon>
        <taxon>Neoteleostei</taxon>
        <taxon>Acanthomorphata</taxon>
        <taxon>Carangaria</taxon>
        <taxon>Carangaria incertae sedis</taxon>
        <taxon>Centropomidae</taxon>
        <taxon>Lates</taxon>
    </lineage>
</organism>
<protein>
    <submittedName>
        <fullName evidence="2">Uncharacterized protein</fullName>
    </submittedName>
</protein>
<dbReference type="Proteomes" id="UP000314980">
    <property type="component" value="Unassembled WGS sequence"/>
</dbReference>
<reference evidence="2" key="2">
    <citation type="submission" date="2025-08" db="UniProtKB">
        <authorList>
            <consortium name="Ensembl"/>
        </authorList>
    </citation>
    <scope>IDENTIFICATION</scope>
</reference>